<dbReference type="Pfam" id="PF00440">
    <property type="entry name" value="TetR_N"/>
    <property type="match status" value="1"/>
</dbReference>
<dbReference type="SUPFAM" id="SSF48498">
    <property type="entry name" value="Tetracyclin repressor-like, C-terminal domain"/>
    <property type="match status" value="1"/>
</dbReference>
<name>A0A259TTU7_9BACT</name>
<organism evidence="6 7">
    <name type="scientific">Rubricoccus marinus</name>
    <dbReference type="NCBI Taxonomy" id="716817"/>
    <lineage>
        <taxon>Bacteria</taxon>
        <taxon>Pseudomonadati</taxon>
        <taxon>Rhodothermota</taxon>
        <taxon>Rhodothermia</taxon>
        <taxon>Rhodothermales</taxon>
        <taxon>Rubricoccaceae</taxon>
        <taxon>Rubricoccus</taxon>
    </lineage>
</organism>
<feature type="DNA-binding region" description="H-T-H motif" evidence="4">
    <location>
        <begin position="28"/>
        <end position="47"/>
    </location>
</feature>
<dbReference type="Pfam" id="PF16925">
    <property type="entry name" value="TetR_C_13"/>
    <property type="match status" value="1"/>
</dbReference>
<dbReference type="RefSeq" id="WP_094552169.1">
    <property type="nucleotide sequence ID" value="NZ_MQWB01000015.1"/>
</dbReference>
<dbReference type="Gene3D" id="1.10.357.10">
    <property type="entry name" value="Tetracycline Repressor, domain 2"/>
    <property type="match status" value="1"/>
</dbReference>
<keyword evidence="1" id="KW-0805">Transcription regulation</keyword>
<protein>
    <recommendedName>
        <fullName evidence="5">HTH tetR-type domain-containing protein</fullName>
    </recommendedName>
</protein>
<gene>
    <name evidence="6" type="ORF">BSZ36_18695</name>
</gene>
<sequence length="199" mass="21209">MTADRSTPDRLLDLAAEHVERGGIHAFSFRDLAGPLGLTHAAVHYHFRSKADLAQALASQYRRRLLGELAALDDRESDPATRLRAFVAAYGEGVRAGRFCLCGMLASDASSLPEGVRAEVEAFFESVEGWLADTLCLGRRAGALAFDGEPADVAALALAAVEGAMLTAWSAPDADHADLRYRRATDALLSSLTPCPSLP</sequence>
<dbReference type="EMBL" id="MQWB01000015">
    <property type="protein sequence ID" value="OZC01149.1"/>
    <property type="molecule type" value="Genomic_DNA"/>
</dbReference>
<keyword evidence="7" id="KW-1185">Reference proteome</keyword>
<evidence type="ECO:0000313" key="7">
    <source>
        <dbReference type="Proteomes" id="UP000216446"/>
    </source>
</evidence>
<evidence type="ECO:0000256" key="2">
    <source>
        <dbReference type="ARBA" id="ARBA00023125"/>
    </source>
</evidence>
<evidence type="ECO:0000256" key="1">
    <source>
        <dbReference type="ARBA" id="ARBA00023015"/>
    </source>
</evidence>
<dbReference type="PANTHER" id="PTHR47506:SF1">
    <property type="entry name" value="HTH-TYPE TRANSCRIPTIONAL REGULATOR YJDC"/>
    <property type="match status" value="1"/>
</dbReference>
<dbReference type="InterPro" id="IPR011075">
    <property type="entry name" value="TetR_C"/>
</dbReference>
<evidence type="ECO:0000259" key="5">
    <source>
        <dbReference type="PROSITE" id="PS50977"/>
    </source>
</evidence>
<dbReference type="Proteomes" id="UP000216446">
    <property type="component" value="Unassembled WGS sequence"/>
</dbReference>
<dbReference type="InterPro" id="IPR001647">
    <property type="entry name" value="HTH_TetR"/>
</dbReference>
<dbReference type="PANTHER" id="PTHR47506">
    <property type="entry name" value="TRANSCRIPTIONAL REGULATORY PROTEIN"/>
    <property type="match status" value="1"/>
</dbReference>
<dbReference type="InterPro" id="IPR009057">
    <property type="entry name" value="Homeodomain-like_sf"/>
</dbReference>
<keyword evidence="2 4" id="KW-0238">DNA-binding</keyword>
<dbReference type="InParanoid" id="A0A259TTU7"/>
<dbReference type="InterPro" id="IPR036271">
    <property type="entry name" value="Tet_transcr_reg_TetR-rel_C_sf"/>
</dbReference>
<reference evidence="6 7" key="1">
    <citation type="submission" date="2016-11" db="EMBL/GenBank/DDBJ databases">
        <title>Study of marine rhodopsin-containing bacteria.</title>
        <authorList>
            <person name="Yoshizawa S."/>
            <person name="Kumagai Y."/>
            <person name="Kogure K."/>
        </authorList>
    </citation>
    <scope>NUCLEOTIDE SEQUENCE [LARGE SCALE GENOMIC DNA]</scope>
    <source>
        <strain evidence="6 7">SG-29</strain>
    </source>
</reference>
<keyword evidence="3" id="KW-0804">Transcription</keyword>
<comment type="caution">
    <text evidence="6">The sequence shown here is derived from an EMBL/GenBank/DDBJ whole genome shotgun (WGS) entry which is preliminary data.</text>
</comment>
<dbReference type="OrthoDB" id="9809772at2"/>
<dbReference type="SUPFAM" id="SSF46689">
    <property type="entry name" value="Homeodomain-like"/>
    <property type="match status" value="1"/>
</dbReference>
<accession>A0A259TTU7</accession>
<proteinExistence type="predicted"/>
<evidence type="ECO:0000256" key="3">
    <source>
        <dbReference type="ARBA" id="ARBA00023163"/>
    </source>
</evidence>
<dbReference type="GO" id="GO:0003677">
    <property type="term" value="F:DNA binding"/>
    <property type="evidence" value="ECO:0007669"/>
    <property type="project" value="UniProtKB-UniRule"/>
</dbReference>
<dbReference type="AlphaFoldDB" id="A0A259TTU7"/>
<evidence type="ECO:0000313" key="6">
    <source>
        <dbReference type="EMBL" id="OZC01149.1"/>
    </source>
</evidence>
<dbReference type="PROSITE" id="PS50977">
    <property type="entry name" value="HTH_TETR_2"/>
    <property type="match status" value="1"/>
</dbReference>
<feature type="domain" description="HTH tetR-type" evidence="5">
    <location>
        <begin position="5"/>
        <end position="65"/>
    </location>
</feature>
<evidence type="ECO:0000256" key="4">
    <source>
        <dbReference type="PROSITE-ProRule" id="PRU00335"/>
    </source>
</evidence>